<sequence>MKNYNAYKFIVVLLLLSTMLASVSCKNNINSDKDMKAIALIMHFPQSLHVLDKNKFVYIKDTSALFYYKDSILFRLRPTFVFETDAPIPGTAPYFIYKQTDSVGFLFRSKDARGIKLKLDSFLAKNMIRGDEFYVSYYYPGKLGPVIKKEGQVVVETFYGKQRPGRLRPDSASYYFTNALSDIPYTFSKKLDSSKGMRLYKVRLFSDSVAMPDKTMFPPRNFLFEYGRLANYNKRDVIQLFHQFSSRLK</sequence>
<dbReference type="Proteomes" id="UP000190888">
    <property type="component" value="Unassembled WGS sequence"/>
</dbReference>
<feature type="signal peptide" evidence="1">
    <location>
        <begin position="1"/>
        <end position="23"/>
    </location>
</feature>
<protein>
    <recommendedName>
        <fullName evidence="4">Lipoprotein</fullName>
    </recommendedName>
</protein>
<keyword evidence="1" id="KW-0732">Signal</keyword>
<name>A0A1T4RHB5_9BACT</name>
<dbReference type="EMBL" id="FUWH01000012">
    <property type="protein sequence ID" value="SKA15365.1"/>
    <property type="molecule type" value="Genomic_DNA"/>
</dbReference>
<dbReference type="RefSeq" id="WP_078832593.1">
    <property type="nucleotide sequence ID" value="NZ_FUWH01000012.1"/>
</dbReference>
<evidence type="ECO:0000313" key="3">
    <source>
        <dbReference type="Proteomes" id="UP000190888"/>
    </source>
</evidence>
<evidence type="ECO:0000256" key="1">
    <source>
        <dbReference type="SAM" id="SignalP"/>
    </source>
</evidence>
<keyword evidence="3" id="KW-1185">Reference proteome</keyword>
<organism evidence="2 3">
    <name type="scientific">Sediminibacterium ginsengisoli</name>
    <dbReference type="NCBI Taxonomy" id="413434"/>
    <lineage>
        <taxon>Bacteria</taxon>
        <taxon>Pseudomonadati</taxon>
        <taxon>Bacteroidota</taxon>
        <taxon>Chitinophagia</taxon>
        <taxon>Chitinophagales</taxon>
        <taxon>Chitinophagaceae</taxon>
        <taxon>Sediminibacterium</taxon>
    </lineage>
</organism>
<proteinExistence type="predicted"/>
<reference evidence="2 3" key="1">
    <citation type="submission" date="2017-02" db="EMBL/GenBank/DDBJ databases">
        <authorList>
            <person name="Peterson S.W."/>
        </authorList>
    </citation>
    <scope>NUCLEOTIDE SEQUENCE [LARGE SCALE GENOMIC DNA]</scope>
    <source>
        <strain evidence="2 3">DSM 22335</strain>
    </source>
</reference>
<evidence type="ECO:0000313" key="2">
    <source>
        <dbReference type="EMBL" id="SKA15365.1"/>
    </source>
</evidence>
<gene>
    <name evidence="2" type="ORF">SAMN04488132_11280</name>
</gene>
<dbReference type="AlphaFoldDB" id="A0A1T4RHB5"/>
<evidence type="ECO:0008006" key="4">
    <source>
        <dbReference type="Google" id="ProtNLM"/>
    </source>
</evidence>
<accession>A0A1T4RHB5</accession>
<dbReference type="PROSITE" id="PS51257">
    <property type="entry name" value="PROKAR_LIPOPROTEIN"/>
    <property type="match status" value="1"/>
</dbReference>
<feature type="chain" id="PRO_5012256248" description="Lipoprotein" evidence="1">
    <location>
        <begin position="24"/>
        <end position="249"/>
    </location>
</feature>